<reference evidence="13" key="1">
    <citation type="submission" date="2019-05" db="EMBL/GenBank/DDBJ databases">
        <title>Flavobacterium profundi sp. nov., isolated from a deep-sea seamount.</title>
        <authorList>
            <person name="Zhang D.-C."/>
        </authorList>
    </citation>
    <scope>NUCLEOTIDE SEQUENCE [LARGE SCALE GENOMIC DNA]</scope>
    <source>
        <strain evidence="13">EC11</strain>
    </source>
</reference>
<evidence type="ECO:0000259" key="10">
    <source>
        <dbReference type="Pfam" id="PF00593"/>
    </source>
</evidence>
<keyword evidence="5 9" id="KW-0798">TonB box</keyword>
<evidence type="ECO:0000256" key="4">
    <source>
        <dbReference type="ARBA" id="ARBA00022692"/>
    </source>
</evidence>
<evidence type="ECO:0000256" key="7">
    <source>
        <dbReference type="ARBA" id="ARBA00023237"/>
    </source>
</evidence>
<dbReference type="SUPFAM" id="SSF56935">
    <property type="entry name" value="Porins"/>
    <property type="match status" value="1"/>
</dbReference>
<reference evidence="12 13" key="2">
    <citation type="submission" date="2019-05" db="EMBL/GenBank/DDBJ databases">
        <authorList>
            <person name="Lianzixin W."/>
        </authorList>
    </citation>
    <scope>NUCLEOTIDE SEQUENCE [LARGE SCALE GENOMIC DNA]</scope>
    <source>
        <strain evidence="12 13">EC11</strain>
    </source>
</reference>
<dbReference type="EMBL" id="VEVQ02000005">
    <property type="protein sequence ID" value="NHN25813.1"/>
    <property type="molecule type" value="Genomic_DNA"/>
</dbReference>
<keyword evidence="4 8" id="KW-0812">Transmembrane</keyword>
<evidence type="ECO:0000256" key="8">
    <source>
        <dbReference type="PROSITE-ProRule" id="PRU01360"/>
    </source>
</evidence>
<feature type="domain" description="TonB-dependent receptor-like beta-barrel" evidence="10">
    <location>
        <begin position="410"/>
        <end position="920"/>
    </location>
</feature>
<proteinExistence type="inferred from homology"/>
<dbReference type="InterPro" id="IPR023996">
    <property type="entry name" value="TonB-dep_OMP_SusC/RagA"/>
</dbReference>
<protein>
    <submittedName>
        <fullName evidence="12">TonB-dependent receptor</fullName>
    </submittedName>
</protein>
<dbReference type="Gene3D" id="2.170.130.10">
    <property type="entry name" value="TonB-dependent receptor, plug domain"/>
    <property type="match status" value="1"/>
</dbReference>
<evidence type="ECO:0000256" key="2">
    <source>
        <dbReference type="ARBA" id="ARBA00022448"/>
    </source>
</evidence>
<keyword evidence="7 8" id="KW-0998">Cell outer membrane</keyword>
<gene>
    <name evidence="12" type="ORF">FIA58_009015</name>
</gene>
<keyword evidence="3 8" id="KW-1134">Transmembrane beta strand</keyword>
<accession>A0ABX0ITF7</accession>
<dbReference type="InterPro" id="IPR023997">
    <property type="entry name" value="TonB-dep_OMP_SusC/RagA_CS"/>
</dbReference>
<dbReference type="InterPro" id="IPR036942">
    <property type="entry name" value="Beta-barrel_TonB_sf"/>
</dbReference>
<dbReference type="Gene3D" id="2.40.170.20">
    <property type="entry name" value="TonB-dependent receptor, beta-barrel domain"/>
    <property type="match status" value="1"/>
</dbReference>
<name>A0ABX0ITF7_9FLAO</name>
<dbReference type="Pfam" id="PF13715">
    <property type="entry name" value="CarbopepD_reg_2"/>
    <property type="match status" value="1"/>
</dbReference>
<keyword evidence="6 8" id="KW-0472">Membrane</keyword>
<keyword evidence="13" id="KW-1185">Reference proteome</keyword>
<sequence>MNMKLLIINRQFYSIVLFLFLSFFLSQEMYSQNGAITIKGEVIDSEDKLPIPGVNIIEKGTKNGQSTNFDGAFELRVSNSNATLIVTYVGYKTQEVKLSGQSTIKISLIQDTAKLDEVILVGYGTSKKSDLTGSVASVSSEEILKRPVTNVAEALTGQIAGVKITSSEGSPDADINIRIRGGGSLSQDASPLYIVDGFPVTSISDISPSNIENITVLKDASSTAIYGSRGAYGVILITTKGGTKGNKIEVSYNTFTGFNKIRKTLDVLGSRDYVNWQYEYAQLTDDVTSFEDYLGSYSDISQYDNTPTTNWQSEIFGRTGIVQNHDLGIRGGSDKINYNFDYTHYNLKGIMVGSDYKRDNLSLRLKSKPNDDINLSYTVRYSNTEINGGGANEQNEKSTADSRMKHFIGYAPFDIDGVTSSNTNEDLASNLVNPFVTISDNNRRQFRRNFNMLGGVSWNITDRIQVSSDFGLDYYKFSDYRFYGQSTYYVNNTPSVENQGLPALIFSNRDDRRFRNANTLNYDFKNSLGDNHRLKILLGEETINFKSNTLTNTIHAYPDFFTFENAINLTTQGVPFSTDNYNLPEDKLVSFFGRINYDFKNRYLLTATYRADGSSKFLGKNRWGYFPSVAAAWKISEESFLEKYEWLDLLKVRVSYGKAGNNNIPVGQTIQPFQSSVTSWINNVNSYWATSNVLANPDLKWETTTTQNLGIDFEIFNGRISGTFETYKNLTNDLLLNFNTPGTGYVSQYRNMGEIQNKGIEVSLNADAIKKDKFNLSFAFNIAFNKNNINSLGEASDFGWPSRWASTAINDDFLVHVGQPLGIMSGYQSDGRYEVSDFDYVGGVYTLKPGVADASSVIGVPVSPGSMKLKDLDGDGLVTVADQGVIGNANPKHTGGIIINANYSNFDFSAGFNWSYGNDIYNASKIEHTTATPNGGQYRNLLSVMSEGNRWTNIDPATGSLVTDPSQLTALNANTSMWSPFSNYVFSDWAVEDGSFLRLNTITLGYSLPDSLLKTIGISRLRLYSTVSNVFVWTKYSGFDPEVSTRRQTPYTPGVDYSPYPKSRQLLLGLNLNF</sequence>
<evidence type="ECO:0000256" key="6">
    <source>
        <dbReference type="ARBA" id="ARBA00023136"/>
    </source>
</evidence>
<evidence type="ECO:0000256" key="3">
    <source>
        <dbReference type="ARBA" id="ARBA00022452"/>
    </source>
</evidence>
<dbReference type="SUPFAM" id="SSF49464">
    <property type="entry name" value="Carboxypeptidase regulatory domain-like"/>
    <property type="match status" value="1"/>
</dbReference>
<comment type="similarity">
    <text evidence="8 9">Belongs to the TonB-dependent receptor family.</text>
</comment>
<keyword evidence="2 8" id="KW-0813">Transport</keyword>
<dbReference type="InterPro" id="IPR008969">
    <property type="entry name" value="CarboxyPept-like_regulatory"/>
</dbReference>
<organism evidence="12 13">
    <name type="scientific">Flavobacterium jejuense</name>
    <dbReference type="NCBI Taxonomy" id="1544455"/>
    <lineage>
        <taxon>Bacteria</taxon>
        <taxon>Pseudomonadati</taxon>
        <taxon>Bacteroidota</taxon>
        <taxon>Flavobacteriia</taxon>
        <taxon>Flavobacteriales</taxon>
        <taxon>Flavobacteriaceae</taxon>
        <taxon>Flavobacterium</taxon>
    </lineage>
</organism>
<reference evidence="12 13" key="3">
    <citation type="submission" date="2020-02" db="EMBL/GenBank/DDBJ databases">
        <title>Flavobacterium profundi sp. nov., isolated from a deep-sea seamount.</title>
        <authorList>
            <person name="Zhang D.-C."/>
        </authorList>
    </citation>
    <scope>NUCLEOTIDE SEQUENCE [LARGE SCALE GENOMIC DNA]</scope>
    <source>
        <strain evidence="12 13">EC11</strain>
    </source>
</reference>
<dbReference type="Gene3D" id="2.60.40.1120">
    <property type="entry name" value="Carboxypeptidase-like, regulatory domain"/>
    <property type="match status" value="1"/>
</dbReference>
<evidence type="ECO:0000313" key="13">
    <source>
        <dbReference type="Proteomes" id="UP000817854"/>
    </source>
</evidence>
<comment type="caution">
    <text evidence="12">The sequence shown here is derived from an EMBL/GenBank/DDBJ whole genome shotgun (WGS) entry which is preliminary data.</text>
</comment>
<dbReference type="Pfam" id="PF00593">
    <property type="entry name" value="TonB_dep_Rec_b-barrel"/>
    <property type="match status" value="1"/>
</dbReference>
<dbReference type="NCBIfam" id="TIGR04057">
    <property type="entry name" value="SusC_RagA_signa"/>
    <property type="match status" value="1"/>
</dbReference>
<feature type="domain" description="TonB-dependent receptor plug" evidence="11">
    <location>
        <begin position="128"/>
        <end position="234"/>
    </location>
</feature>
<dbReference type="Proteomes" id="UP000817854">
    <property type="component" value="Unassembled WGS sequence"/>
</dbReference>
<evidence type="ECO:0000313" key="12">
    <source>
        <dbReference type="EMBL" id="NHN25813.1"/>
    </source>
</evidence>
<dbReference type="Pfam" id="PF07715">
    <property type="entry name" value="Plug"/>
    <property type="match status" value="1"/>
</dbReference>
<dbReference type="InterPro" id="IPR000531">
    <property type="entry name" value="Beta-barrel_TonB"/>
</dbReference>
<dbReference type="InterPro" id="IPR037066">
    <property type="entry name" value="Plug_dom_sf"/>
</dbReference>
<evidence type="ECO:0000256" key="9">
    <source>
        <dbReference type="RuleBase" id="RU003357"/>
    </source>
</evidence>
<dbReference type="InterPro" id="IPR039426">
    <property type="entry name" value="TonB-dep_rcpt-like"/>
</dbReference>
<evidence type="ECO:0000256" key="5">
    <source>
        <dbReference type="ARBA" id="ARBA00023077"/>
    </source>
</evidence>
<keyword evidence="12" id="KW-0675">Receptor</keyword>
<dbReference type="PROSITE" id="PS52016">
    <property type="entry name" value="TONB_DEPENDENT_REC_3"/>
    <property type="match status" value="1"/>
</dbReference>
<evidence type="ECO:0000256" key="1">
    <source>
        <dbReference type="ARBA" id="ARBA00004571"/>
    </source>
</evidence>
<comment type="subcellular location">
    <subcellularLocation>
        <location evidence="1 8">Cell outer membrane</location>
        <topology evidence="1 8">Multi-pass membrane protein</topology>
    </subcellularLocation>
</comment>
<dbReference type="InterPro" id="IPR012910">
    <property type="entry name" value="Plug_dom"/>
</dbReference>
<evidence type="ECO:0000259" key="11">
    <source>
        <dbReference type="Pfam" id="PF07715"/>
    </source>
</evidence>
<dbReference type="NCBIfam" id="TIGR04056">
    <property type="entry name" value="OMP_RagA_SusC"/>
    <property type="match status" value="1"/>
</dbReference>